<name>A0A8X6QX75_NEPPI</name>
<dbReference type="Proteomes" id="UP000887013">
    <property type="component" value="Unassembled WGS sequence"/>
</dbReference>
<accession>A0A8X6QX75</accession>
<gene>
    <name evidence="1" type="primary">WN51_06541</name>
    <name evidence="1" type="ORF">NPIL_461601</name>
</gene>
<proteinExistence type="predicted"/>
<evidence type="ECO:0000313" key="1">
    <source>
        <dbReference type="EMBL" id="GFU52350.1"/>
    </source>
</evidence>
<reference evidence="1" key="1">
    <citation type="submission" date="2020-08" db="EMBL/GenBank/DDBJ databases">
        <title>Multicomponent nature underlies the extraordinary mechanical properties of spider dragline silk.</title>
        <authorList>
            <person name="Kono N."/>
            <person name="Nakamura H."/>
            <person name="Mori M."/>
            <person name="Yoshida Y."/>
            <person name="Ohtoshi R."/>
            <person name="Malay A.D."/>
            <person name="Moran D.A.P."/>
            <person name="Tomita M."/>
            <person name="Numata K."/>
            <person name="Arakawa K."/>
        </authorList>
    </citation>
    <scope>NUCLEOTIDE SEQUENCE</scope>
</reference>
<comment type="caution">
    <text evidence="1">The sequence shown here is derived from an EMBL/GenBank/DDBJ whole genome shotgun (WGS) entry which is preliminary data.</text>
</comment>
<evidence type="ECO:0000313" key="2">
    <source>
        <dbReference type="Proteomes" id="UP000887013"/>
    </source>
</evidence>
<protein>
    <submittedName>
        <fullName evidence="1">KRAB-A domain-containing protein 2</fullName>
    </submittedName>
</protein>
<dbReference type="OrthoDB" id="6422270at2759"/>
<dbReference type="AlphaFoldDB" id="A0A8X6QX75"/>
<sequence length="136" mass="15181">MLRTSQNQFPPAQIGDTVRIQILDVDRGRTDNRNMLAVVGIEDSNFNKLANENGTLKQLYTRNQSEICNEKLLSIDKISFQEILLREAAAANSRSGGQGYTRCQCKRKCSTNKCSCKSKGLLCNSKCHNSLCCCNK</sequence>
<keyword evidence="2" id="KW-1185">Reference proteome</keyword>
<organism evidence="1 2">
    <name type="scientific">Nephila pilipes</name>
    <name type="common">Giant wood spider</name>
    <name type="synonym">Nephila maculata</name>
    <dbReference type="NCBI Taxonomy" id="299642"/>
    <lineage>
        <taxon>Eukaryota</taxon>
        <taxon>Metazoa</taxon>
        <taxon>Ecdysozoa</taxon>
        <taxon>Arthropoda</taxon>
        <taxon>Chelicerata</taxon>
        <taxon>Arachnida</taxon>
        <taxon>Araneae</taxon>
        <taxon>Araneomorphae</taxon>
        <taxon>Entelegynae</taxon>
        <taxon>Araneoidea</taxon>
        <taxon>Nephilidae</taxon>
        <taxon>Nephila</taxon>
    </lineage>
</organism>
<dbReference type="EMBL" id="BMAW01038499">
    <property type="protein sequence ID" value="GFU52350.1"/>
    <property type="molecule type" value="Genomic_DNA"/>
</dbReference>